<reference evidence="2 3" key="1">
    <citation type="journal article" date="2015" name="Environ. Microbiol.">
        <title>Methane oxidation coupled to nitrate reduction under hypoxia by the Gammaproteobacterium Methylomonas denitrificans, sp. nov. type strain FJG1.</title>
        <authorList>
            <person name="Kits K.D."/>
            <person name="Klotz M.G."/>
            <person name="Stein L.Y."/>
        </authorList>
    </citation>
    <scope>NUCLEOTIDE SEQUENCE [LARGE SCALE GENOMIC DNA]</scope>
    <source>
        <strain evidence="2 3">FJG1</strain>
    </source>
</reference>
<dbReference type="OrthoDB" id="5570734at2"/>
<organism evidence="2 3">
    <name type="scientific">Methylomonas denitrificans</name>
    <dbReference type="NCBI Taxonomy" id="1538553"/>
    <lineage>
        <taxon>Bacteria</taxon>
        <taxon>Pseudomonadati</taxon>
        <taxon>Pseudomonadota</taxon>
        <taxon>Gammaproteobacteria</taxon>
        <taxon>Methylococcales</taxon>
        <taxon>Methylococcaceae</taxon>
        <taxon>Methylomonas</taxon>
    </lineage>
</organism>
<protein>
    <recommendedName>
        <fullName evidence="1">DUF1638 domain-containing protein</fullName>
    </recommendedName>
</protein>
<gene>
    <name evidence="2" type="ORF">JT25_013150</name>
</gene>
<dbReference type="InterPro" id="IPR012437">
    <property type="entry name" value="DUF1638"/>
</dbReference>
<dbReference type="AlphaFoldDB" id="A0A126T5R1"/>
<dbReference type="RefSeq" id="WP_036273043.1">
    <property type="nucleotide sequence ID" value="NZ_CP014476.1"/>
</dbReference>
<dbReference type="Proteomes" id="UP000030512">
    <property type="component" value="Chromosome"/>
</dbReference>
<dbReference type="KEGG" id="mdn:JT25_013150"/>
<dbReference type="EMBL" id="CP014476">
    <property type="protein sequence ID" value="AMK77415.1"/>
    <property type="molecule type" value="Genomic_DNA"/>
</dbReference>
<evidence type="ECO:0000313" key="2">
    <source>
        <dbReference type="EMBL" id="AMK77415.1"/>
    </source>
</evidence>
<sequence length="206" mass="23821">MKTFAIQPEHQAPLTMIGCGILRKEVDRLIEKNRWNVHTHYLDSALHNYLNRLSTELNQALEEREKLGEKTVVFYGGCHPLMEKYLEGHHTCRTHGQNCIVMLLGYELFMQELEKGAYFLLEDWALTWEPMITACFGQNMTVIREIFHSSHKYILALRTPCNNDFSSAAETAARFVDLPLEWMDVGLEHLESVLADAIQRRLAAEQ</sequence>
<accession>A0A126T5R1</accession>
<keyword evidence="3" id="KW-1185">Reference proteome</keyword>
<feature type="domain" description="DUF1638" evidence="1">
    <location>
        <begin position="42"/>
        <end position="194"/>
    </location>
</feature>
<evidence type="ECO:0000259" key="1">
    <source>
        <dbReference type="Pfam" id="PF07796"/>
    </source>
</evidence>
<evidence type="ECO:0000313" key="3">
    <source>
        <dbReference type="Proteomes" id="UP000030512"/>
    </source>
</evidence>
<dbReference type="STRING" id="1538553.JT25_013150"/>
<name>A0A126T5R1_9GAMM</name>
<dbReference type="Pfam" id="PF07796">
    <property type="entry name" value="DUF1638"/>
    <property type="match status" value="1"/>
</dbReference>
<proteinExistence type="predicted"/>